<reference evidence="4 5" key="1">
    <citation type="submission" date="2018-07" db="EMBL/GenBank/DDBJ databases">
        <title>Venubactetium sediminum gen. nov., sp. nov., isolated from a marine solar saltern.</title>
        <authorList>
            <person name="Wang S."/>
        </authorList>
    </citation>
    <scope>NUCLEOTIDE SEQUENCE [LARGE SCALE GENOMIC DNA]</scope>
    <source>
        <strain evidence="4 5">WD2A32</strain>
    </source>
</reference>
<accession>A0A369TGS3</accession>
<evidence type="ECO:0000313" key="5">
    <source>
        <dbReference type="Proteomes" id="UP000253941"/>
    </source>
</evidence>
<name>A0A369TGS3_9PROT</name>
<keyword evidence="5" id="KW-1185">Reference proteome</keyword>
<feature type="compositionally biased region" description="Polar residues" evidence="1">
    <location>
        <begin position="241"/>
        <end position="255"/>
    </location>
</feature>
<feature type="region of interest" description="Disordered" evidence="1">
    <location>
        <begin position="231"/>
        <end position="255"/>
    </location>
</feature>
<gene>
    <name evidence="4" type="ORF">DRB17_01200</name>
</gene>
<dbReference type="AlphaFoldDB" id="A0A369TGS3"/>
<dbReference type="PROSITE" id="PS50234">
    <property type="entry name" value="VWFA"/>
    <property type="match status" value="1"/>
</dbReference>
<dbReference type="Pfam" id="PF06707">
    <property type="entry name" value="DUF1194"/>
    <property type="match status" value="1"/>
</dbReference>
<dbReference type="Proteomes" id="UP000253941">
    <property type="component" value="Unassembled WGS sequence"/>
</dbReference>
<feature type="chain" id="PRO_5016820406" evidence="2">
    <location>
        <begin position="28"/>
        <end position="255"/>
    </location>
</feature>
<dbReference type="InterPro" id="IPR002035">
    <property type="entry name" value="VWF_A"/>
</dbReference>
<dbReference type="EMBL" id="QPMH01000001">
    <property type="protein sequence ID" value="RDD63814.1"/>
    <property type="molecule type" value="Genomic_DNA"/>
</dbReference>
<evidence type="ECO:0000256" key="1">
    <source>
        <dbReference type="SAM" id="MobiDB-lite"/>
    </source>
</evidence>
<proteinExistence type="predicted"/>
<evidence type="ECO:0000259" key="3">
    <source>
        <dbReference type="PROSITE" id="PS50234"/>
    </source>
</evidence>
<dbReference type="InterPro" id="IPR010607">
    <property type="entry name" value="DUF1194"/>
</dbReference>
<dbReference type="InterPro" id="IPR036465">
    <property type="entry name" value="vWFA_dom_sf"/>
</dbReference>
<comment type="caution">
    <text evidence="4">The sequence shown here is derived from an EMBL/GenBank/DDBJ whole genome shotgun (WGS) entry which is preliminary data.</text>
</comment>
<dbReference type="SUPFAM" id="SSF53300">
    <property type="entry name" value="vWA-like"/>
    <property type="match status" value="1"/>
</dbReference>
<protein>
    <submittedName>
        <fullName evidence="4">DUF1194 domain-containing protein</fullName>
    </submittedName>
</protein>
<keyword evidence="2" id="KW-0732">Signal</keyword>
<dbReference type="Gene3D" id="3.40.50.410">
    <property type="entry name" value="von Willebrand factor, type A domain"/>
    <property type="match status" value="1"/>
</dbReference>
<feature type="signal peptide" evidence="2">
    <location>
        <begin position="1"/>
        <end position="27"/>
    </location>
</feature>
<evidence type="ECO:0000256" key="2">
    <source>
        <dbReference type="SAM" id="SignalP"/>
    </source>
</evidence>
<sequence length="255" mass="26404">MRRFSPCPALRVAWVLAFASLAAPADARAEAVELELVLAVDASSSVNRAEFDLQVTGIARAFGHPSVLNAIEAVGGNGIAVTLLQWSGTDQQKLAVPWTRVHDPDTAGSFGDAVGVAPRYVLTGGTAIGQALEAALAAFEGNGFEGRRRAIDISGDGRANVGLRPEIASQGAAAAGITINGLAILNEEPGLDRYYLDNVIGGPGAFLMTATNYDDFATAIRRKLIQEIAGAPVASREPPKTQENVEGSAQAAGNP</sequence>
<organism evidence="4 5">
    <name type="scientific">Ferruginivarius sediminum</name>
    <dbReference type="NCBI Taxonomy" id="2661937"/>
    <lineage>
        <taxon>Bacteria</taxon>
        <taxon>Pseudomonadati</taxon>
        <taxon>Pseudomonadota</taxon>
        <taxon>Alphaproteobacteria</taxon>
        <taxon>Rhodospirillales</taxon>
        <taxon>Rhodospirillaceae</taxon>
        <taxon>Ferruginivarius</taxon>
    </lineage>
</organism>
<evidence type="ECO:0000313" key="4">
    <source>
        <dbReference type="EMBL" id="RDD63814.1"/>
    </source>
</evidence>
<feature type="domain" description="VWFA" evidence="3">
    <location>
        <begin position="35"/>
        <end position="228"/>
    </location>
</feature>